<dbReference type="Proteomes" id="UP000490980">
    <property type="component" value="Unassembled WGS sequence"/>
</dbReference>
<dbReference type="InterPro" id="IPR002641">
    <property type="entry name" value="PNPLA_dom"/>
</dbReference>
<gene>
    <name evidence="4" type="ORF">HBF25_03300</name>
</gene>
<sequence>MTEKHMALVLGGGGAAGNAWMIGVIAGLADAGIDMTEAADLVIGTSSGATAAAHLRSGRTPAMLLSGILSEVTQPVGQRPQGSPPMPMDAVFERMRAIGAAATSAADLCRAMGAFGLECNSMLDGSAAQRRRALVASRLPNLEWPEKPMVLVAVNAHTGEPALFDRHSGVELVDAVTASTALPGGPTHTIHGVHYINGGVRSTDNADLASSYANVVVLTPFSERSGPLPPGQFEGLRRSPEWGNDLASQVESLRSQGSHVVVISPDAESRVAMGTNQMDLATRAPSAQAGFVQGKREATQLTFR</sequence>
<evidence type="ECO:0000256" key="2">
    <source>
        <dbReference type="PROSITE-ProRule" id="PRU01161"/>
    </source>
</evidence>
<evidence type="ECO:0000313" key="5">
    <source>
        <dbReference type="Proteomes" id="UP000490980"/>
    </source>
</evidence>
<name>A0A7X5U7U0_9GAMM</name>
<evidence type="ECO:0000313" key="4">
    <source>
        <dbReference type="EMBL" id="NII05414.1"/>
    </source>
</evidence>
<protein>
    <submittedName>
        <fullName evidence="4">Patatin-like phospholipase family protein</fullName>
    </submittedName>
</protein>
<comment type="caution">
    <text evidence="2">Lacks conserved residue(s) required for the propagation of feature annotation.</text>
</comment>
<evidence type="ECO:0000259" key="3">
    <source>
        <dbReference type="PROSITE" id="PS51635"/>
    </source>
</evidence>
<dbReference type="PROSITE" id="PS51635">
    <property type="entry name" value="PNPLA"/>
    <property type="match status" value="1"/>
</dbReference>
<dbReference type="InterPro" id="IPR016035">
    <property type="entry name" value="Acyl_Trfase/lysoPLipase"/>
</dbReference>
<organism evidence="4 5">
    <name type="scientific">Luteibacter anthropi</name>
    <dbReference type="NCBI Taxonomy" id="564369"/>
    <lineage>
        <taxon>Bacteria</taxon>
        <taxon>Pseudomonadati</taxon>
        <taxon>Pseudomonadota</taxon>
        <taxon>Gammaproteobacteria</taxon>
        <taxon>Lysobacterales</taxon>
        <taxon>Rhodanobacteraceae</taxon>
        <taxon>Luteibacter</taxon>
    </lineage>
</organism>
<dbReference type="GO" id="GO:0006629">
    <property type="term" value="P:lipid metabolic process"/>
    <property type="evidence" value="ECO:0007669"/>
    <property type="project" value="UniProtKB-KW"/>
</dbReference>
<feature type="short sequence motif" description="GXSXG" evidence="2">
    <location>
        <begin position="44"/>
        <end position="48"/>
    </location>
</feature>
<comment type="caution">
    <text evidence="4">The sequence shown here is derived from an EMBL/GenBank/DDBJ whole genome shotgun (WGS) entry which is preliminary data.</text>
</comment>
<keyword evidence="5" id="KW-1185">Reference proteome</keyword>
<accession>A0A7X5U7U0</accession>
<dbReference type="AlphaFoldDB" id="A0A7X5U7U0"/>
<dbReference type="EMBL" id="JAARLZ010000002">
    <property type="protein sequence ID" value="NII05414.1"/>
    <property type="molecule type" value="Genomic_DNA"/>
</dbReference>
<dbReference type="Gene3D" id="3.40.1090.10">
    <property type="entry name" value="Cytosolic phospholipase A2 catalytic domain"/>
    <property type="match status" value="2"/>
</dbReference>
<dbReference type="Pfam" id="PF01734">
    <property type="entry name" value="Patatin"/>
    <property type="match status" value="1"/>
</dbReference>
<reference evidence="4 5" key="1">
    <citation type="submission" date="2020-03" db="EMBL/GenBank/DDBJ databases">
        <authorList>
            <person name="Lai Q."/>
        </authorList>
    </citation>
    <scope>NUCLEOTIDE SEQUENCE [LARGE SCALE GENOMIC DNA]</scope>
    <source>
        <strain evidence="4 5">CCUG 25036</strain>
    </source>
</reference>
<keyword evidence="1" id="KW-0443">Lipid metabolism</keyword>
<dbReference type="SUPFAM" id="SSF52151">
    <property type="entry name" value="FabD/lysophospholipase-like"/>
    <property type="match status" value="1"/>
</dbReference>
<feature type="domain" description="PNPLA" evidence="3">
    <location>
        <begin position="9"/>
        <end position="210"/>
    </location>
</feature>
<proteinExistence type="predicted"/>
<evidence type="ECO:0000256" key="1">
    <source>
        <dbReference type="ARBA" id="ARBA00023098"/>
    </source>
</evidence>